<proteinExistence type="inferred from homology"/>
<dbReference type="SUPFAM" id="SSF53218">
    <property type="entry name" value="Molybdenum cofactor biosynthesis proteins"/>
    <property type="match status" value="1"/>
</dbReference>
<evidence type="ECO:0000256" key="3">
    <source>
        <dbReference type="ARBA" id="ARBA00005046"/>
    </source>
</evidence>
<dbReference type="EMBL" id="FNOM01000008">
    <property type="protein sequence ID" value="SDX40391.1"/>
    <property type="molecule type" value="Genomic_DNA"/>
</dbReference>
<protein>
    <recommendedName>
        <fullName evidence="11">Molybdopterin molybdenumtransferase</fullName>
        <ecNumber evidence="11">2.10.1.1</ecNumber>
    </recommendedName>
</protein>
<dbReference type="PANTHER" id="PTHR10192:SF5">
    <property type="entry name" value="GEPHYRIN"/>
    <property type="match status" value="1"/>
</dbReference>
<dbReference type="SMART" id="SM00852">
    <property type="entry name" value="MoCF_biosynth"/>
    <property type="match status" value="1"/>
</dbReference>
<dbReference type="InterPro" id="IPR001453">
    <property type="entry name" value="MoaB/Mog_dom"/>
</dbReference>
<dbReference type="FunFam" id="3.40.980.10:FF:000004">
    <property type="entry name" value="Molybdopterin molybdenumtransferase"/>
    <property type="match status" value="1"/>
</dbReference>
<accession>A0A1H3BFE3</accession>
<sequence>MISVEEALQLVFALVTPLTSEKCALRTASGRVMTAPAVARRDQPPFDASAMDGYAIPEGAARRGASFTVIGEAPAGRSFAGRVGAGQAVRIFTGAALPEGAGHVVIQENVERVGDRITLSHDTGDSRNIRPCGQDFRTGESLPAPRRLRPADLGLLAAMNVAQVTVARRPTVAIIATGDELVMPGEKPSADQIIASNSFALAALAEAEGATARLLPIARDTEADLRAALELAADADVIVTIGGASVGDHDLVAPVTQAMGASRAFYKVALRPGKPLMAGRLGGAILLGLPGNPVSAVVCAHLFLLPVLRALQGLPAAGAPELTAPLGCDLPANGPRAHYQRATVRNGIITPANRQDSALIRVLAAANALLIQPAGDGPRHKGEQVPYIAI</sequence>
<dbReference type="STRING" id="564137.SAMN04488238_10828"/>
<keyword evidence="9 11" id="KW-0501">Molybdenum cofactor biosynthesis</keyword>
<evidence type="ECO:0000256" key="5">
    <source>
        <dbReference type="ARBA" id="ARBA00022505"/>
    </source>
</evidence>
<dbReference type="Pfam" id="PF03454">
    <property type="entry name" value="MoeA_C"/>
    <property type="match status" value="1"/>
</dbReference>
<dbReference type="GO" id="GO:0046872">
    <property type="term" value="F:metal ion binding"/>
    <property type="evidence" value="ECO:0007669"/>
    <property type="project" value="UniProtKB-UniRule"/>
</dbReference>
<organism evidence="13 14">
    <name type="scientific">Roseicitreum antarcticum</name>
    <dbReference type="NCBI Taxonomy" id="564137"/>
    <lineage>
        <taxon>Bacteria</taxon>
        <taxon>Pseudomonadati</taxon>
        <taxon>Pseudomonadota</taxon>
        <taxon>Alphaproteobacteria</taxon>
        <taxon>Rhodobacterales</taxon>
        <taxon>Paracoccaceae</taxon>
        <taxon>Roseicitreum</taxon>
    </lineage>
</organism>
<evidence type="ECO:0000256" key="10">
    <source>
        <dbReference type="ARBA" id="ARBA00047317"/>
    </source>
</evidence>
<dbReference type="PANTHER" id="PTHR10192">
    <property type="entry name" value="MOLYBDOPTERIN BIOSYNTHESIS PROTEIN"/>
    <property type="match status" value="1"/>
</dbReference>
<keyword evidence="8 11" id="KW-0460">Magnesium</keyword>
<dbReference type="Gene3D" id="2.40.340.10">
    <property type="entry name" value="MoeA, C-terminal, domain IV"/>
    <property type="match status" value="1"/>
</dbReference>
<evidence type="ECO:0000256" key="9">
    <source>
        <dbReference type="ARBA" id="ARBA00023150"/>
    </source>
</evidence>
<feature type="domain" description="MoaB/Mog" evidence="12">
    <location>
        <begin position="173"/>
        <end position="310"/>
    </location>
</feature>
<keyword evidence="5 11" id="KW-0500">Molybdenum</keyword>
<dbReference type="InterPro" id="IPR036135">
    <property type="entry name" value="MoeA_linker/N_sf"/>
</dbReference>
<evidence type="ECO:0000256" key="7">
    <source>
        <dbReference type="ARBA" id="ARBA00022723"/>
    </source>
</evidence>
<comment type="cofactor">
    <cofactor evidence="1 11">
        <name>Mg(2+)</name>
        <dbReference type="ChEBI" id="CHEBI:18420"/>
    </cofactor>
</comment>
<dbReference type="InterPro" id="IPR036425">
    <property type="entry name" value="MoaB/Mog-like_dom_sf"/>
</dbReference>
<dbReference type="CDD" id="cd00887">
    <property type="entry name" value="MoeA"/>
    <property type="match status" value="1"/>
</dbReference>
<dbReference type="InterPro" id="IPR005110">
    <property type="entry name" value="MoeA_linker/N"/>
</dbReference>
<dbReference type="SUPFAM" id="SSF63882">
    <property type="entry name" value="MoeA N-terminal region -like"/>
    <property type="match status" value="1"/>
</dbReference>
<evidence type="ECO:0000256" key="6">
    <source>
        <dbReference type="ARBA" id="ARBA00022679"/>
    </source>
</evidence>
<evidence type="ECO:0000259" key="12">
    <source>
        <dbReference type="SMART" id="SM00852"/>
    </source>
</evidence>
<evidence type="ECO:0000256" key="4">
    <source>
        <dbReference type="ARBA" id="ARBA00010763"/>
    </source>
</evidence>
<evidence type="ECO:0000313" key="13">
    <source>
        <dbReference type="EMBL" id="SDX40391.1"/>
    </source>
</evidence>
<dbReference type="InterPro" id="IPR036688">
    <property type="entry name" value="MoeA_C_domain_IV_sf"/>
</dbReference>
<comment type="pathway">
    <text evidence="3 11">Cofactor biosynthesis; molybdopterin biosynthesis.</text>
</comment>
<dbReference type="Gene3D" id="3.90.105.10">
    <property type="entry name" value="Molybdopterin biosynthesis moea protein, domain 2"/>
    <property type="match status" value="1"/>
</dbReference>
<dbReference type="AlphaFoldDB" id="A0A1H3BFE3"/>
<comment type="catalytic activity">
    <reaction evidence="10">
        <text>adenylyl-molybdopterin + molybdate = Mo-molybdopterin + AMP + H(+)</text>
        <dbReference type="Rhea" id="RHEA:35047"/>
        <dbReference type="ChEBI" id="CHEBI:15378"/>
        <dbReference type="ChEBI" id="CHEBI:36264"/>
        <dbReference type="ChEBI" id="CHEBI:62727"/>
        <dbReference type="ChEBI" id="CHEBI:71302"/>
        <dbReference type="ChEBI" id="CHEBI:456215"/>
        <dbReference type="EC" id="2.10.1.1"/>
    </reaction>
</comment>
<dbReference type="SUPFAM" id="SSF63867">
    <property type="entry name" value="MoeA C-terminal domain-like"/>
    <property type="match status" value="1"/>
</dbReference>
<dbReference type="GO" id="GO:0005829">
    <property type="term" value="C:cytosol"/>
    <property type="evidence" value="ECO:0007669"/>
    <property type="project" value="TreeGrafter"/>
</dbReference>
<evidence type="ECO:0000256" key="8">
    <source>
        <dbReference type="ARBA" id="ARBA00022842"/>
    </source>
</evidence>
<dbReference type="GO" id="GO:0061599">
    <property type="term" value="F:molybdopterin molybdotransferase activity"/>
    <property type="evidence" value="ECO:0007669"/>
    <property type="project" value="UniProtKB-UniRule"/>
</dbReference>
<dbReference type="EC" id="2.10.1.1" evidence="11"/>
<keyword evidence="7 11" id="KW-0479">Metal-binding</keyword>
<evidence type="ECO:0000256" key="11">
    <source>
        <dbReference type="RuleBase" id="RU365090"/>
    </source>
</evidence>
<evidence type="ECO:0000313" key="14">
    <source>
        <dbReference type="Proteomes" id="UP000198539"/>
    </source>
</evidence>
<keyword evidence="14" id="KW-1185">Reference proteome</keyword>
<dbReference type="OrthoDB" id="9804758at2"/>
<comment type="function">
    <text evidence="2 11">Catalyzes the insertion of molybdate into adenylated molybdopterin with the concomitant release of AMP.</text>
</comment>
<dbReference type="Proteomes" id="UP000198539">
    <property type="component" value="Unassembled WGS sequence"/>
</dbReference>
<evidence type="ECO:0000256" key="1">
    <source>
        <dbReference type="ARBA" id="ARBA00001946"/>
    </source>
</evidence>
<dbReference type="RefSeq" id="WP_092890713.1">
    <property type="nucleotide sequence ID" value="NZ_CP061498.1"/>
</dbReference>
<keyword evidence="6 11" id="KW-0808">Transferase</keyword>
<dbReference type="InterPro" id="IPR005111">
    <property type="entry name" value="MoeA_C_domain_IV"/>
</dbReference>
<dbReference type="UniPathway" id="UPA00344"/>
<gene>
    <name evidence="13" type="ORF">SAMN04488238_10828</name>
</gene>
<evidence type="ECO:0000256" key="2">
    <source>
        <dbReference type="ARBA" id="ARBA00002901"/>
    </source>
</evidence>
<reference evidence="13 14" key="1">
    <citation type="submission" date="2016-10" db="EMBL/GenBank/DDBJ databases">
        <authorList>
            <person name="de Groot N.N."/>
        </authorList>
    </citation>
    <scope>NUCLEOTIDE SEQUENCE [LARGE SCALE GENOMIC DNA]</scope>
    <source>
        <strain evidence="13 14">CGMCC 1.8894</strain>
    </source>
</reference>
<name>A0A1H3BFE3_9RHOB</name>
<comment type="similarity">
    <text evidence="4 11">Belongs to the MoeA family.</text>
</comment>
<dbReference type="Pfam" id="PF03453">
    <property type="entry name" value="MoeA_N"/>
    <property type="match status" value="1"/>
</dbReference>
<dbReference type="GO" id="GO:0006777">
    <property type="term" value="P:Mo-molybdopterin cofactor biosynthetic process"/>
    <property type="evidence" value="ECO:0007669"/>
    <property type="project" value="UniProtKB-UniRule"/>
</dbReference>
<dbReference type="Pfam" id="PF00994">
    <property type="entry name" value="MoCF_biosynth"/>
    <property type="match status" value="1"/>
</dbReference>
<dbReference type="Gene3D" id="3.40.980.10">
    <property type="entry name" value="MoaB/Mog-like domain"/>
    <property type="match status" value="1"/>
</dbReference>
<dbReference type="InterPro" id="IPR038987">
    <property type="entry name" value="MoeA-like"/>
</dbReference>
<dbReference type="Gene3D" id="2.170.190.11">
    <property type="entry name" value="Molybdopterin biosynthesis moea protein, domain 3"/>
    <property type="match status" value="1"/>
</dbReference>